<dbReference type="Proteomes" id="UP000214603">
    <property type="component" value="Unassembled WGS sequence"/>
</dbReference>
<dbReference type="RefSeq" id="WP_088603669.1">
    <property type="nucleotide sequence ID" value="NZ_NJIH01000006.1"/>
</dbReference>
<dbReference type="GO" id="GO:0032297">
    <property type="term" value="P:negative regulation of DNA-templated DNA replication initiation"/>
    <property type="evidence" value="ECO:0007669"/>
    <property type="project" value="InterPro"/>
</dbReference>
<proteinExistence type="predicted"/>
<dbReference type="NCBIfam" id="NF006485">
    <property type="entry name" value="PRK08903.1-5"/>
    <property type="match status" value="1"/>
</dbReference>
<reference evidence="3" key="1">
    <citation type="submission" date="2017-06" db="EMBL/GenBank/DDBJ databases">
        <title>Herbaspirillum phytohormonus sp. nov., isolated from the root nodule of Robinia pseudoacacia in lead-zinc mine.</title>
        <authorList>
            <person name="Fan M."/>
            <person name="Lin Y."/>
        </authorList>
    </citation>
    <scope>NUCLEOTIDE SEQUENCE [LARGE SCALE GENOMIC DNA]</scope>
    <source>
        <strain evidence="3">SC-089</strain>
    </source>
</reference>
<dbReference type="NCBIfam" id="TIGR03420">
    <property type="entry name" value="DnaA_homol_Hda"/>
    <property type="match status" value="1"/>
</dbReference>
<dbReference type="SUPFAM" id="SSF52540">
    <property type="entry name" value="P-loop containing nucleoside triphosphate hydrolases"/>
    <property type="match status" value="1"/>
</dbReference>
<evidence type="ECO:0000259" key="1">
    <source>
        <dbReference type="Pfam" id="PF22688"/>
    </source>
</evidence>
<dbReference type="InterPro" id="IPR055199">
    <property type="entry name" value="Hda_lid"/>
</dbReference>
<evidence type="ECO:0000313" key="2">
    <source>
        <dbReference type="EMBL" id="OWT60410.1"/>
    </source>
</evidence>
<dbReference type="AlphaFoldDB" id="A0A225MKF9"/>
<gene>
    <name evidence="2" type="ORF">CEY11_11770</name>
</gene>
<organism evidence="2 3">
    <name type="scientific">Candidimonas nitroreducens</name>
    <dbReference type="NCBI Taxonomy" id="683354"/>
    <lineage>
        <taxon>Bacteria</taxon>
        <taxon>Pseudomonadati</taxon>
        <taxon>Pseudomonadota</taxon>
        <taxon>Betaproteobacteria</taxon>
        <taxon>Burkholderiales</taxon>
        <taxon>Alcaligenaceae</taxon>
        <taxon>Candidimonas</taxon>
    </lineage>
</organism>
<dbReference type="InterPro" id="IPR027417">
    <property type="entry name" value="P-loop_NTPase"/>
</dbReference>
<keyword evidence="3" id="KW-1185">Reference proteome</keyword>
<dbReference type="Pfam" id="PF22688">
    <property type="entry name" value="Hda_lid"/>
    <property type="match status" value="1"/>
</dbReference>
<comment type="caution">
    <text evidence="2">The sequence shown here is derived from an EMBL/GenBank/DDBJ whole genome shotgun (WGS) entry which is preliminary data.</text>
</comment>
<dbReference type="PANTHER" id="PTHR30050">
    <property type="entry name" value="CHROMOSOMAL REPLICATION INITIATOR PROTEIN DNAA"/>
    <property type="match status" value="1"/>
</dbReference>
<name>A0A225MKF9_9BURK</name>
<feature type="domain" description="Hda lid" evidence="1">
    <location>
        <begin position="159"/>
        <end position="223"/>
    </location>
</feature>
<evidence type="ECO:0000313" key="3">
    <source>
        <dbReference type="Proteomes" id="UP000214603"/>
    </source>
</evidence>
<dbReference type="Gene3D" id="3.40.50.300">
    <property type="entry name" value="P-loop containing nucleotide triphosphate hydrolases"/>
    <property type="match status" value="1"/>
</dbReference>
<protein>
    <submittedName>
        <fullName evidence="2">DnaA regulatory inactivator Hda</fullName>
    </submittedName>
</protein>
<dbReference type="InterPro" id="IPR017788">
    <property type="entry name" value="Hda"/>
</dbReference>
<dbReference type="OrthoDB" id="9784878at2"/>
<dbReference type="PANTHER" id="PTHR30050:SF5">
    <property type="entry name" value="DNAA REGULATORY INACTIVATOR HDA"/>
    <property type="match status" value="1"/>
</dbReference>
<sequence length="238" mass="25612">MSRQLILDLLPPPRPTLENFIAAGNGAALQALRELQPGRAVYLWGPPGAGRTHLLRALGEAPDCLYIGATDDPAPLNELATGDAAPPRLVAVDDVGSLGPAGQAAVFALYNRWRAAAHTPQAYAMLVAGERAPMAMPLREDLRTRLGWDLSFRLELLSDDERAAALASRAAERGLQLSAEVLNWVLTHYARDMGKLTALLDALDRYSMEKQRAITLPLLRELLAGTAGTVSTHPDTPL</sequence>
<dbReference type="Gene3D" id="1.10.8.60">
    <property type="match status" value="1"/>
</dbReference>
<dbReference type="GO" id="GO:0006270">
    <property type="term" value="P:DNA replication initiation"/>
    <property type="evidence" value="ECO:0007669"/>
    <property type="project" value="TreeGrafter"/>
</dbReference>
<dbReference type="EMBL" id="NJIH01000006">
    <property type="protein sequence ID" value="OWT60410.1"/>
    <property type="molecule type" value="Genomic_DNA"/>
</dbReference>
<accession>A0A225MKF9</accession>